<evidence type="ECO:0000256" key="1">
    <source>
        <dbReference type="SAM" id="Phobius"/>
    </source>
</evidence>
<dbReference type="EMBL" id="JANPWE010000006">
    <property type="protein sequence ID" value="MCR6546329.1"/>
    <property type="molecule type" value="Genomic_DNA"/>
</dbReference>
<dbReference type="InterPro" id="IPR023804">
    <property type="entry name" value="DUF3792_TM"/>
</dbReference>
<dbReference type="Proteomes" id="UP001524944">
    <property type="component" value="Unassembled WGS sequence"/>
</dbReference>
<keyword evidence="1" id="KW-1133">Transmembrane helix</keyword>
<feature type="transmembrane region" description="Helical" evidence="1">
    <location>
        <begin position="21"/>
        <end position="43"/>
    </location>
</feature>
<evidence type="ECO:0000313" key="3">
    <source>
        <dbReference type="Proteomes" id="UP001524944"/>
    </source>
</evidence>
<dbReference type="Pfam" id="PF12670">
    <property type="entry name" value="DUF3792"/>
    <property type="match status" value="1"/>
</dbReference>
<feature type="transmembrane region" description="Helical" evidence="1">
    <location>
        <begin position="77"/>
        <end position="97"/>
    </location>
</feature>
<dbReference type="NCBIfam" id="TIGR04086">
    <property type="entry name" value="TIGR04086_membr"/>
    <property type="match status" value="1"/>
</dbReference>
<keyword evidence="1" id="KW-0472">Membrane</keyword>
<keyword evidence="1" id="KW-0812">Transmembrane</keyword>
<keyword evidence="3" id="KW-1185">Reference proteome</keyword>
<dbReference type="RefSeq" id="WP_257913821.1">
    <property type="nucleotide sequence ID" value="NZ_JANPWE010000006.1"/>
</dbReference>
<feature type="transmembrane region" description="Helical" evidence="1">
    <location>
        <begin position="49"/>
        <end position="70"/>
    </location>
</feature>
<proteinExistence type="predicted"/>
<reference evidence="2 3" key="1">
    <citation type="submission" date="2022-08" db="EMBL/GenBank/DDBJ databases">
        <title>Proteogenomics of the novel Dehalobacterium formicoaceticum strain EZ94 highlights a key role of methyltransferases during anaerobic dichloromethane degradation.</title>
        <authorList>
            <person name="Wasmund K."/>
        </authorList>
    </citation>
    <scope>NUCLEOTIDE SEQUENCE [LARGE SCALE GENOMIC DNA]</scope>
    <source>
        <strain evidence="2 3">EZ94</strain>
    </source>
</reference>
<protein>
    <submittedName>
        <fullName evidence="2">TIGR04086 family membrane protein</fullName>
    </submittedName>
</protein>
<accession>A0ABT1Y629</accession>
<organism evidence="2 3">
    <name type="scientific">Dehalobacterium formicoaceticum</name>
    <dbReference type="NCBI Taxonomy" id="51515"/>
    <lineage>
        <taxon>Bacteria</taxon>
        <taxon>Bacillati</taxon>
        <taxon>Bacillota</taxon>
        <taxon>Clostridia</taxon>
        <taxon>Eubacteriales</taxon>
        <taxon>Peptococcaceae</taxon>
        <taxon>Dehalobacterium</taxon>
    </lineage>
</organism>
<feature type="transmembrane region" description="Helical" evidence="1">
    <location>
        <begin position="103"/>
        <end position="125"/>
    </location>
</feature>
<comment type="caution">
    <text evidence="2">The sequence shown here is derived from an EMBL/GenBank/DDBJ whole genome shotgun (WGS) entry which is preliminary data.</text>
</comment>
<sequence length="126" mass="13416">MAIKNKLSCNFPGRLNPLLRGLMITYLLIILLSLLSGFVFYFSPLNEQWMQPLGVIITAAALFFGGRIAAQTAGNKGMIHGLTIGVTFVIISLLLSLGSDISWSALAMKSVYAVLASIIGGITGVK</sequence>
<evidence type="ECO:0000313" key="2">
    <source>
        <dbReference type="EMBL" id="MCR6546329.1"/>
    </source>
</evidence>
<name>A0ABT1Y629_9FIRM</name>
<gene>
    <name evidence="2" type="ORF">NVS47_12540</name>
</gene>